<dbReference type="InterPro" id="IPR053202">
    <property type="entry name" value="EGF_Rcpt_Signaling_Reg"/>
</dbReference>
<feature type="domain" description="Methyltransferase FkbM" evidence="1">
    <location>
        <begin position="94"/>
        <end position="253"/>
    </location>
</feature>
<dbReference type="EMBL" id="CZQA01000009">
    <property type="protein sequence ID" value="CUS36401.1"/>
    <property type="molecule type" value="Genomic_DNA"/>
</dbReference>
<accession>A0A0S4LFP7</accession>
<organism evidence="2 3">
    <name type="scientific">Candidatus Nitrospira nitrosa</name>
    <dbReference type="NCBI Taxonomy" id="1742972"/>
    <lineage>
        <taxon>Bacteria</taxon>
        <taxon>Pseudomonadati</taxon>
        <taxon>Nitrospirota</taxon>
        <taxon>Nitrospiria</taxon>
        <taxon>Nitrospirales</taxon>
        <taxon>Nitrospiraceae</taxon>
        <taxon>Nitrospira</taxon>
    </lineage>
</organism>
<dbReference type="GO" id="GO:0006888">
    <property type="term" value="P:endoplasmic reticulum to Golgi vesicle-mediated transport"/>
    <property type="evidence" value="ECO:0007669"/>
    <property type="project" value="TreeGrafter"/>
</dbReference>
<dbReference type="STRING" id="1742972.COMA1_30037"/>
<evidence type="ECO:0000313" key="3">
    <source>
        <dbReference type="Proteomes" id="UP000199032"/>
    </source>
</evidence>
<keyword evidence="3" id="KW-1185">Reference proteome</keyword>
<dbReference type="RefSeq" id="WP_218055374.1">
    <property type="nucleotide sequence ID" value="NZ_CZQA01000009.1"/>
</dbReference>
<reference evidence="2 3" key="1">
    <citation type="submission" date="2015-10" db="EMBL/GenBank/DDBJ databases">
        <authorList>
            <person name="Gilbert D.G."/>
        </authorList>
    </citation>
    <scope>NUCLEOTIDE SEQUENCE [LARGE SCALE GENOMIC DNA]</scope>
    <source>
        <strain evidence="2">COMA1</strain>
    </source>
</reference>
<name>A0A0S4LFP7_9BACT</name>
<dbReference type="GO" id="GO:0016197">
    <property type="term" value="P:endosomal transport"/>
    <property type="evidence" value="ECO:0007669"/>
    <property type="project" value="TreeGrafter"/>
</dbReference>
<evidence type="ECO:0000313" key="2">
    <source>
        <dbReference type="EMBL" id="CUS36401.1"/>
    </source>
</evidence>
<dbReference type="PANTHER" id="PTHR34009">
    <property type="entry name" value="PROTEIN STAR"/>
    <property type="match status" value="1"/>
</dbReference>
<dbReference type="InterPro" id="IPR006342">
    <property type="entry name" value="FkbM_mtfrase"/>
</dbReference>
<dbReference type="GO" id="GO:0005886">
    <property type="term" value="C:plasma membrane"/>
    <property type="evidence" value="ECO:0007669"/>
    <property type="project" value="TreeGrafter"/>
</dbReference>
<sequence length="281" mass="32457">MKRNVNSGLMSVATRLNRMLKRFDLVITRHSRLEALKQRLNAAGDSDIELLINTPPQHIADLIKYLPLSRAQNRQDMFVLSHLNFKRDGFFIEFGATNGIDHSNTYILEKNFGWTGILAEPALCWHGALQRNRQVAIDTQCVWKESNQTVPFCETDASDLSTIAVYRGEDLHTSKRAHGIRYDVPTISLQDLLIKHQAPPLIDYLSIDTEGSEFAILEHFDFERHQFRIITCEHNFTPARDKIYTLLSQNGYKRTLERVSKQDDWYVLDPCRTKVTNIPEK</sequence>
<dbReference type="SUPFAM" id="SSF53335">
    <property type="entry name" value="S-adenosyl-L-methionine-dependent methyltransferases"/>
    <property type="match status" value="1"/>
</dbReference>
<dbReference type="Gene3D" id="3.40.50.150">
    <property type="entry name" value="Vaccinia Virus protein VP39"/>
    <property type="match status" value="1"/>
</dbReference>
<dbReference type="AlphaFoldDB" id="A0A0S4LFP7"/>
<evidence type="ECO:0000259" key="1">
    <source>
        <dbReference type="Pfam" id="PF05050"/>
    </source>
</evidence>
<dbReference type="GO" id="GO:0005737">
    <property type="term" value="C:cytoplasm"/>
    <property type="evidence" value="ECO:0007669"/>
    <property type="project" value="GOC"/>
</dbReference>
<dbReference type="Pfam" id="PF05050">
    <property type="entry name" value="Methyltransf_21"/>
    <property type="match status" value="1"/>
</dbReference>
<dbReference type="Proteomes" id="UP000199032">
    <property type="component" value="Unassembled WGS sequence"/>
</dbReference>
<protein>
    <recommendedName>
        <fullName evidence="1">Methyltransferase FkbM domain-containing protein</fullName>
    </recommendedName>
</protein>
<dbReference type="PANTHER" id="PTHR34009:SF2">
    <property type="entry name" value="PROTEIN STAR"/>
    <property type="match status" value="1"/>
</dbReference>
<proteinExistence type="predicted"/>
<gene>
    <name evidence="2" type="ORF">COMA1_30037</name>
</gene>
<dbReference type="InterPro" id="IPR029063">
    <property type="entry name" value="SAM-dependent_MTases_sf"/>
</dbReference>